<proteinExistence type="predicted"/>
<sequence length="103" mass="12029">MAAVFIRRVDKDINIIEKFIPVKNSQLRLILERLFVELKPAMNLIAYVMPLLIGMKVEISVILADFRSRIVVKPNDEGKERNGCRSYNKIFHRSEWSCPEIIK</sequence>
<evidence type="ECO:0000313" key="2">
    <source>
        <dbReference type="Proteomes" id="UP000031668"/>
    </source>
</evidence>
<reference evidence="1 2" key="1">
    <citation type="journal article" date="2014" name="Genome Biol. Evol.">
        <title>The genome of the myxosporean Thelohanellus kitauei shows adaptations to nutrient acquisition within its fish host.</title>
        <authorList>
            <person name="Yang Y."/>
            <person name="Xiong J."/>
            <person name="Zhou Z."/>
            <person name="Huo F."/>
            <person name="Miao W."/>
            <person name="Ran C."/>
            <person name="Liu Y."/>
            <person name="Zhang J."/>
            <person name="Feng J."/>
            <person name="Wang M."/>
            <person name="Wang M."/>
            <person name="Wang L."/>
            <person name="Yao B."/>
        </authorList>
    </citation>
    <scope>NUCLEOTIDE SEQUENCE [LARGE SCALE GENOMIC DNA]</scope>
    <source>
        <strain evidence="1">Wuqing</strain>
    </source>
</reference>
<dbReference type="AlphaFoldDB" id="A0A0C2NDX3"/>
<organism evidence="1 2">
    <name type="scientific">Thelohanellus kitauei</name>
    <name type="common">Myxosporean</name>
    <dbReference type="NCBI Taxonomy" id="669202"/>
    <lineage>
        <taxon>Eukaryota</taxon>
        <taxon>Metazoa</taxon>
        <taxon>Cnidaria</taxon>
        <taxon>Myxozoa</taxon>
        <taxon>Myxosporea</taxon>
        <taxon>Bivalvulida</taxon>
        <taxon>Platysporina</taxon>
        <taxon>Myxobolidae</taxon>
        <taxon>Thelohanellus</taxon>
    </lineage>
</organism>
<keyword evidence="2" id="KW-1185">Reference proteome</keyword>
<name>A0A0C2NDX3_THEKT</name>
<comment type="caution">
    <text evidence="1">The sequence shown here is derived from an EMBL/GenBank/DDBJ whole genome shotgun (WGS) entry which is preliminary data.</text>
</comment>
<dbReference type="Proteomes" id="UP000031668">
    <property type="component" value="Unassembled WGS sequence"/>
</dbReference>
<accession>A0A0C2NDX3</accession>
<gene>
    <name evidence="1" type="ORF">RF11_05364</name>
</gene>
<evidence type="ECO:0000313" key="1">
    <source>
        <dbReference type="EMBL" id="KII72182.1"/>
    </source>
</evidence>
<protein>
    <submittedName>
        <fullName evidence="1">Uncharacterized protein</fullName>
    </submittedName>
</protein>
<dbReference type="EMBL" id="JWZT01001344">
    <property type="protein sequence ID" value="KII72182.1"/>
    <property type="molecule type" value="Genomic_DNA"/>
</dbReference>